<comment type="similarity">
    <text evidence="6">Belongs to the NFYA/HAP2 subunit family.</text>
</comment>
<keyword evidence="3 6" id="KW-0238">DNA-binding</keyword>
<dbReference type="AlphaFoldDB" id="A0A915BDR5"/>
<comment type="subunit">
    <text evidence="6">Heterotrimer.</text>
</comment>
<evidence type="ECO:0000256" key="2">
    <source>
        <dbReference type="ARBA" id="ARBA00023015"/>
    </source>
</evidence>
<evidence type="ECO:0000256" key="1">
    <source>
        <dbReference type="ARBA" id="ARBA00004123"/>
    </source>
</evidence>
<dbReference type="PANTHER" id="PTHR12632">
    <property type="entry name" value="TRANSCRIPTION FACTOR NF-Y ALPHA-RELATED"/>
    <property type="match status" value="1"/>
</dbReference>
<dbReference type="Proteomes" id="UP000887569">
    <property type="component" value="Unplaced"/>
</dbReference>
<keyword evidence="5 6" id="KW-0539">Nucleus</keyword>
<evidence type="ECO:0000256" key="3">
    <source>
        <dbReference type="ARBA" id="ARBA00023125"/>
    </source>
</evidence>
<dbReference type="Gene3D" id="6.10.250.2430">
    <property type="match status" value="1"/>
</dbReference>
<dbReference type="Pfam" id="PF02045">
    <property type="entry name" value="CBFB_NFYA"/>
    <property type="match status" value="1"/>
</dbReference>
<evidence type="ECO:0000256" key="7">
    <source>
        <dbReference type="SAM" id="MobiDB-lite"/>
    </source>
</evidence>
<keyword evidence="4 6" id="KW-0804">Transcription</keyword>
<sequence length="335" mass="36659">CSVAVRRRGCVVKCLRVGSIDRDWTGCMVSANQPTCVRSSTNKMNTERQQQQYVLTTASQASSTSHNQYQPCQVQFVSVGGDAEISQQDVGKSFILLPGSQQAIHLNGAALQVVQGSQSSGGIQVINLNDSFIPVQQSSTVDLQERASSSQGTNQFVYPGAKEVDVSNVVQVLGQQPSSSSSHQFVLQLSSQSPSLAPRPDEEPLYVNAKQYHRIMKRRAARAKMESEGRIPKERRKYLHESRHKHALTRVRGEGGKFDRGSRNGTLKSPQRLTEQIRTVFRPAYLDRSMTANGTGAVVQRPKVSHDADLGNGSQEGGTFEASGVEREGKCHGYV</sequence>
<protein>
    <recommendedName>
        <fullName evidence="6">Nuclear transcription factor Y subunit</fullName>
    </recommendedName>
</protein>
<dbReference type="GO" id="GO:0005634">
    <property type="term" value="C:nucleus"/>
    <property type="evidence" value="ECO:0007669"/>
    <property type="project" value="UniProtKB-SubCell"/>
</dbReference>
<accession>A0A915BDR5</accession>
<evidence type="ECO:0000256" key="4">
    <source>
        <dbReference type="ARBA" id="ARBA00023163"/>
    </source>
</evidence>
<proteinExistence type="inferred from homology"/>
<dbReference type="InterPro" id="IPR001289">
    <property type="entry name" value="NFYA"/>
</dbReference>
<keyword evidence="2 6" id="KW-0805">Transcription regulation</keyword>
<dbReference type="GO" id="GO:0003677">
    <property type="term" value="F:DNA binding"/>
    <property type="evidence" value="ECO:0007669"/>
    <property type="project" value="UniProtKB-KW"/>
</dbReference>
<evidence type="ECO:0000256" key="5">
    <source>
        <dbReference type="ARBA" id="ARBA00023242"/>
    </source>
</evidence>
<feature type="compositionally biased region" description="Basic and acidic residues" evidence="7">
    <location>
        <begin position="324"/>
        <end position="335"/>
    </location>
</feature>
<dbReference type="PRINTS" id="PR00616">
    <property type="entry name" value="CCAATSUBUNTB"/>
</dbReference>
<comment type="subcellular location">
    <subcellularLocation>
        <location evidence="1 6">Nucleus</location>
    </subcellularLocation>
</comment>
<evidence type="ECO:0000313" key="8">
    <source>
        <dbReference type="Proteomes" id="UP000887569"/>
    </source>
</evidence>
<evidence type="ECO:0000256" key="6">
    <source>
        <dbReference type="RuleBase" id="RU367155"/>
    </source>
</evidence>
<dbReference type="SMART" id="SM00521">
    <property type="entry name" value="CBF"/>
    <property type="match status" value="1"/>
</dbReference>
<dbReference type="WBParaSite" id="PgR035X_g123_t01">
    <property type="protein sequence ID" value="PgR035X_g123_t01"/>
    <property type="gene ID" value="PgR035X_g123"/>
</dbReference>
<keyword evidence="8" id="KW-1185">Reference proteome</keyword>
<comment type="function">
    <text evidence="6">Component of the sequence-specific heterotrimeric transcription factor (NF-Y) which specifically recognizes a 5'-CCAAT-3' box motif found in the promoters of its target genes.</text>
</comment>
<dbReference type="PROSITE" id="PS51152">
    <property type="entry name" value="NFYA_HAP2_2"/>
    <property type="match status" value="1"/>
</dbReference>
<feature type="region of interest" description="Disordered" evidence="7">
    <location>
        <begin position="305"/>
        <end position="335"/>
    </location>
</feature>
<reference evidence="9" key="1">
    <citation type="submission" date="2022-11" db="UniProtKB">
        <authorList>
            <consortium name="WormBaseParasite"/>
        </authorList>
    </citation>
    <scope>IDENTIFICATION</scope>
</reference>
<name>A0A915BDR5_PARUN</name>
<dbReference type="GO" id="GO:0003700">
    <property type="term" value="F:DNA-binding transcription factor activity"/>
    <property type="evidence" value="ECO:0007669"/>
    <property type="project" value="UniProtKB-UniRule"/>
</dbReference>
<evidence type="ECO:0000313" key="9">
    <source>
        <dbReference type="WBParaSite" id="PgR035X_g123_t01"/>
    </source>
</evidence>
<organism evidence="8 9">
    <name type="scientific">Parascaris univalens</name>
    <name type="common">Nematode worm</name>
    <dbReference type="NCBI Taxonomy" id="6257"/>
    <lineage>
        <taxon>Eukaryota</taxon>
        <taxon>Metazoa</taxon>
        <taxon>Ecdysozoa</taxon>
        <taxon>Nematoda</taxon>
        <taxon>Chromadorea</taxon>
        <taxon>Rhabditida</taxon>
        <taxon>Spirurina</taxon>
        <taxon>Ascaridomorpha</taxon>
        <taxon>Ascaridoidea</taxon>
        <taxon>Ascarididae</taxon>
        <taxon>Parascaris</taxon>
    </lineage>
</organism>